<evidence type="ECO:0000313" key="1">
    <source>
        <dbReference type="EMBL" id="KAJ7534856.1"/>
    </source>
</evidence>
<comment type="caution">
    <text evidence="1">The sequence shown here is derived from an EMBL/GenBank/DDBJ whole genome shotgun (WGS) entry which is preliminary data.</text>
</comment>
<keyword evidence="2" id="KW-1185">Reference proteome</keyword>
<sequence length="113" mass="12240">MFLFSRVCSTISDVEVERLRKTYGRDGSSNQPLKPAQSFFRQPGQGSQNQGARPSHRGDTCAAPSRRGTPSHDIHTDPGTHAGVTGPSTTPSEPSRPSTSSILVYHLHQQILS</sequence>
<dbReference type="EMBL" id="CM055103">
    <property type="protein sequence ID" value="KAJ7534856.1"/>
    <property type="molecule type" value="Genomic_DNA"/>
</dbReference>
<protein>
    <submittedName>
        <fullName evidence="1">Uncharacterized protein</fullName>
    </submittedName>
</protein>
<evidence type="ECO:0000313" key="2">
    <source>
        <dbReference type="Proteomes" id="UP001162992"/>
    </source>
</evidence>
<organism evidence="1 2">
    <name type="scientific">Diphasiastrum complanatum</name>
    <name type="common">Issler's clubmoss</name>
    <name type="synonym">Lycopodium complanatum</name>
    <dbReference type="NCBI Taxonomy" id="34168"/>
    <lineage>
        <taxon>Eukaryota</taxon>
        <taxon>Viridiplantae</taxon>
        <taxon>Streptophyta</taxon>
        <taxon>Embryophyta</taxon>
        <taxon>Tracheophyta</taxon>
        <taxon>Lycopodiopsida</taxon>
        <taxon>Lycopodiales</taxon>
        <taxon>Lycopodiaceae</taxon>
        <taxon>Lycopodioideae</taxon>
        <taxon>Diphasiastrum</taxon>
    </lineage>
</organism>
<dbReference type="Proteomes" id="UP001162992">
    <property type="component" value="Chromosome 12"/>
</dbReference>
<accession>A0ACC2BYN1</accession>
<name>A0ACC2BYN1_DIPCM</name>
<reference evidence="2" key="1">
    <citation type="journal article" date="2024" name="Proc. Natl. Acad. Sci. U.S.A.">
        <title>Extraordinary preservation of gene collinearity over three hundred million years revealed in homosporous lycophytes.</title>
        <authorList>
            <person name="Li C."/>
            <person name="Wickell D."/>
            <person name="Kuo L.Y."/>
            <person name="Chen X."/>
            <person name="Nie B."/>
            <person name="Liao X."/>
            <person name="Peng D."/>
            <person name="Ji J."/>
            <person name="Jenkins J."/>
            <person name="Williams M."/>
            <person name="Shu S."/>
            <person name="Plott C."/>
            <person name="Barry K."/>
            <person name="Rajasekar S."/>
            <person name="Grimwood J."/>
            <person name="Han X."/>
            <person name="Sun S."/>
            <person name="Hou Z."/>
            <person name="He W."/>
            <person name="Dai G."/>
            <person name="Sun C."/>
            <person name="Schmutz J."/>
            <person name="Leebens-Mack J.H."/>
            <person name="Li F.W."/>
            <person name="Wang L."/>
        </authorList>
    </citation>
    <scope>NUCLEOTIDE SEQUENCE [LARGE SCALE GENOMIC DNA]</scope>
    <source>
        <strain evidence="2">cv. PW_Plant_1</strain>
    </source>
</reference>
<proteinExistence type="predicted"/>
<gene>
    <name evidence="1" type="ORF">O6H91_12G006900</name>
</gene>